<organism evidence="2 3">
    <name type="scientific">Spongisporangium articulatum</name>
    <dbReference type="NCBI Taxonomy" id="3362603"/>
    <lineage>
        <taxon>Bacteria</taxon>
        <taxon>Bacillati</taxon>
        <taxon>Actinomycetota</taxon>
        <taxon>Actinomycetes</taxon>
        <taxon>Kineosporiales</taxon>
        <taxon>Kineosporiaceae</taxon>
        <taxon>Spongisporangium</taxon>
    </lineage>
</organism>
<feature type="region of interest" description="Disordered" evidence="1">
    <location>
        <begin position="126"/>
        <end position="147"/>
    </location>
</feature>
<proteinExistence type="predicted"/>
<feature type="compositionally biased region" description="Basic and acidic residues" evidence="1">
    <location>
        <begin position="126"/>
        <end position="138"/>
    </location>
</feature>
<comment type="caution">
    <text evidence="2">The sequence shown here is derived from an EMBL/GenBank/DDBJ whole genome shotgun (WGS) entry which is preliminary data.</text>
</comment>
<protein>
    <submittedName>
        <fullName evidence="2">DUF4262 domain-containing protein</fullName>
    </submittedName>
</protein>
<keyword evidence="3" id="KW-1185">Reference proteome</keyword>
<name>A0ABW8AIQ3_9ACTN</name>
<accession>A0ABW8AIQ3</accession>
<evidence type="ECO:0000256" key="1">
    <source>
        <dbReference type="SAM" id="MobiDB-lite"/>
    </source>
</evidence>
<gene>
    <name evidence="2" type="ORF">ACIB24_04175</name>
</gene>
<sequence>MTVGRWRAARRFRRDVARHGWLVHYVADADPSPLHFTVGLTERDLPEVFAYGLPAEQGGLILNDVAERMLDGLELTEPTVFDDLLEGDYNVHLWSVTEPPVLGAAYLLYGDRVRARQLVVPDEANRMPWHPDHHDSHRQPLFFDPPS</sequence>
<reference evidence="2 3" key="1">
    <citation type="submission" date="2024-10" db="EMBL/GenBank/DDBJ databases">
        <title>The Natural Products Discovery Center: Release of the First 8490 Sequenced Strains for Exploring Actinobacteria Biosynthetic Diversity.</title>
        <authorList>
            <person name="Kalkreuter E."/>
            <person name="Kautsar S.A."/>
            <person name="Yang D."/>
            <person name="Bader C.D."/>
            <person name="Teijaro C.N."/>
            <person name="Fluegel L."/>
            <person name="Davis C.M."/>
            <person name="Simpson J.R."/>
            <person name="Lauterbach L."/>
            <person name="Steele A.D."/>
            <person name="Gui C."/>
            <person name="Meng S."/>
            <person name="Li G."/>
            <person name="Viehrig K."/>
            <person name="Ye F."/>
            <person name="Su P."/>
            <person name="Kiefer A.F."/>
            <person name="Nichols A."/>
            <person name="Cepeda A.J."/>
            <person name="Yan W."/>
            <person name="Fan B."/>
            <person name="Jiang Y."/>
            <person name="Adhikari A."/>
            <person name="Zheng C.-J."/>
            <person name="Schuster L."/>
            <person name="Cowan T.M."/>
            <person name="Smanski M.J."/>
            <person name="Chevrette M.G."/>
            <person name="De Carvalho L.P.S."/>
            <person name="Shen B."/>
        </authorList>
    </citation>
    <scope>NUCLEOTIDE SEQUENCE [LARGE SCALE GENOMIC DNA]</scope>
    <source>
        <strain evidence="2 3">NPDC049639</strain>
    </source>
</reference>
<evidence type="ECO:0000313" key="3">
    <source>
        <dbReference type="Proteomes" id="UP001612915"/>
    </source>
</evidence>
<evidence type="ECO:0000313" key="2">
    <source>
        <dbReference type="EMBL" id="MFI7586250.1"/>
    </source>
</evidence>
<dbReference type="Proteomes" id="UP001612915">
    <property type="component" value="Unassembled WGS sequence"/>
</dbReference>
<dbReference type="EMBL" id="JBITLV010000001">
    <property type="protein sequence ID" value="MFI7586250.1"/>
    <property type="molecule type" value="Genomic_DNA"/>
</dbReference>
<dbReference type="RefSeq" id="WP_398275568.1">
    <property type="nucleotide sequence ID" value="NZ_JBITLV010000001.1"/>
</dbReference>
<dbReference type="InterPro" id="IPR025358">
    <property type="entry name" value="DUF4262"/>
</dbReference>
<dbReference type="Pfam" id="PF14081">
    <property type="entry name" value="DUF4262"/>
    <property type="match status" value="1"/>
</dbReference>